<dbReference type="PIRSF" id="PIRSF018266">
    <property type="entry name" value="FecR"/>
    <property type="match status" value="1"/>
</dbReference>
<dbReference type="Gene3D" id="2.60.120.1440">
    <property type="match status" value="1"/>
</dbReference>
<evidence type="ECO:0000256" key="1">
    <source>
        <dbReference type="SAM" id="Phobius"/>
    </source>
</evidence>
<evidence type="ECO:0000259" key="2">
    <source>
        <dbReference type="Pfam" id="PF04773"/>
    </source>
</evidence>
<name>A0ABV6HF19_9SPHI</name>
<keyword evidence="5" id="KW-1185">Reference proteome</keyword>
<dbReference type="Proteomes" id="UP001589774">
    <property type="component" value="Unassembled WGS sequence"/>
</dbReference>
<dbReference type="InterPro" id="IPR012373">
    <property type="entry name" value="Ferrdict_sens_TM"/>
</dbReference>
<dbReference type="PANTHER" id="PTHR30273">
    <property type="entry name" value="PERIPLASMIC SIGNAL SENSOR AND SIGMA FACTOR ACTIVATOR FECR-RELATED"/>
    <property type="match status" value="1"/>
</dbReference>
<evidence type="ECO:0000313" key="4">
    <source>
        <dbReference type="EMBL" id="MFC0316750.1"/>
    </source>
</evidence>
<dbReference type="RefSeq" id="WP_130858123.1">
    <property type="nucleotide sequence ID" value="NZ_JBHLWO010000001.1"/>
</dbReference>
<dbReference type="Gene3D" id="3.55.50.30">
    <property type="match status" value="1"/>
</dbReference>
<dbReference type="Pfam" id="PF04773">
    <property type="entry name" value="FecR"/>
    <property type="match status" value="1"/>
</dbReference>
<dbReference type="InterPro" id="IPR032508">
    <property type="entry name" value="FecR_C"/>
</dbReference>
<gene>
    <name evidence="4" type="ORF">ACFFI0_00470</name>
</gene>
<dbReference type="EMBL" id="JBHLWO010000001">
    <property type="protein sequence ID" value="MFC0316750.1"/>
    <property type="molecule type" value="Genomic_DNA"/>
</dbReference>
<accession>A0ABV6HF19</accession>
<feature type="transmembrane region" description="Helical" evidence="1">
    <location>
        <begin position="82"/>
        <end position="101"/>
    </location>
</feature>
<comment type="caution">
    <text evidence="4">The sequence shown here is derived from an EMBL/GenBank/DDBJ whole genome shotgun (WGS) entry which is preliminary data.</text>
</comment>
<feature type="domain" description="Protein FecR C-terminal" evidence="3">
    <location>
        <begin position="314"/>
        <end position="380"/>
    </location>
</feature>
<dbReference type="InterPro" id="IPR006860">
    <property type="entry name" value="FecR"/>
</dbReference>
<dbReference type="PANTHER" id="PTHR30273:SF2">
    <property type="entry name" value="PROTEIN FECR"/>
    <property type="match status" value="1"/>
</dbReference>
<organism evidence="4 5">
    <name type="scientific">Olivibacter oleidegradans</name>
    <dbReference type="NCBI Taxonomy" id="760123"/>
    <lineage>
        <taxon>Bacteria</taxon>
        <taxon>Pseudomonadati</taxon>
        <taxon>Bacteroidota</taxon>
        <taxon>Sphingobacteriia</taxon>
        <taxon>Sphingobacteriales</taxon>
        <taxon>Sphingobacteriaceae</taxon>
        <taxon>Olivibacter</taxon>
    </lineage>
</organism>
<keyword evidence="1" id="KW-1133">Transmembrane helix</keyword>
<proteinExistence type="predicted"/>
<keyword evidence="1" id="KW-0472">Membrane</keyword>
<dbReference type="Pfam" id="PF16344">
    <property type="entry name" value="FecR_C"/>
    <property type="match status" value="1"/>
</dbReference>
<evidence type="ECO:0000313" key="5">
    <source>
        <dbReference type="Proteomes" id="UP001589774"/>
    </source>
</evidence>
<feature type="domain" description="FecR protein" evidence="2">
    <location>
        <begin position="183"/>
        <end position="273"/>
    </location>
</feature>
<sequence>MYDDPLEKARLIAGYIQGTLSEQEESQFLDLLERDKNLQDLLEMYKDTPTIASRIKTLKERDTEKAWNRFKEKANKGSRRRINSFWISIAAGIALFLTFTLKHFNHRDNKVIPDSSHRYANDVLPGESKAKLVLSDGSAIHLGSKSVALNEHDGTNMQGTKEELIYRGEKASAARLIYNTLFVPPGGNYRLTLPDGTKVWLNAASKLVFPVSFANNERLVTLEGEAYFEVARDKKRPFKVTMNDTKITVLGTSFNARSYEKESMTTLVSGAVKVHYGSSLYDLKPGQCAVADGNDLNIGTADIEKALAWKEGHFLFNEDAIKPILEEVARWYDLELSYKGKLPDIHIGGSISRKERLSEVLEMLKEVSGLNFNVNGRKLQIIANPS</sequence>
<evidence type="ECO:0000259" key="3">
    <source>
        <dbReference type="Pfam" id="PF16344"/>
    </source>
</evidence>
<protein>
    <submittedName>
        <fullName evidence="4">FecR family protein</fullName>
    </submittedName>
</protein>
<reference evidence="4 5" key="1">
    <citation type="submission" date="2024-09" db="EMBL/GenBank/DDBJ databases">
        <authorList>
            <person name="Sun Q."/>
            <person name="Mori K."/>
        </authorList>
    </citation>
    <scope>NUCLEOTIDE SEQUENCE [LARGE SCALE GENOMIC DNA]</scope>
    <source>
        <strain evidence="4 5">CCM 7765</strain>
    </source>
</reference>
<keyword evidence="1" id="KW-0812">Transmembrane</keyword>